<evidence type="ECO:0000313" key="3">
    <source>
        <dbReference type="EMBL" id="KFN44172.1"/>
    </source>
</evidence>
<accession>A0A091AY04</accession>
<evidence type="ECO:0000313" key="4">
    <source>
        <dbReference type="Proteomes" id="UP000029385"/>
    </source>
</evidence>
<proteinExistence type="predicted"/>
<evidence type="ECO:0000256" key="1">
    <source>
        <dbReference type="SAM" id="SignalP"/>
    </source>
</evidence>
<feature type="domain" description="Cyanovirin-N" evidence="2">
    <location>
        <begin position="282"/>
        <end position="393"/>
    </location>
</feature>
<name>A0A091AY04_9GAMM</name>
<evidence type="ECO:0000259" key="2">
    <source>
        <dbReference type="SMART" id="SM01111"/>
    </source>
</evidence>
<feature type="domain" description="Cyanovirin-N" evidence="2">
    <location>
        <begin position="31"/>
        <end position="148"/>
    </location>
</feature>
<dbReference type="Pfam" id="PF08881">
    <property type="entry name" value="CVNH"/>
    <property type="match status" value="3"/>
</dbReference>
<dbReference type="RefSeq" id="WP_034219189.1">
    <property type="nucleotide sequence ID" value="NZ_AVCI01000003.1"/>
</dbReference>
<dbReference type="InterPro" id="IPR036673">
    <property type="entry name" value="Cyanovirin-N_sf"/>
</dbReference>
<dbReference type="eggNOG" id="ENOG503374K">
    <property type="taxonomic scope" value="Bacteria"/>
</dbReference>
<organism evidence="3 4">
    <name type="scientific">Arenimonas oryziterrae DSM 21050 = YC6267</name>
    <dbReference type="NCBI Taxonomy" id="1121015"/>
    <lineage>
        <taxon>Bacteria</taxon>
        <taxon>Pseudomonadati</taxon>
        <taxon>Pseudomonadota</taxon>
        <taxon>Gammaproteobacteria</taxon>
        <taxon>Lysobacterales</taxon>
        <taxon>Lysobacteraceae</taxon>
        <taxon>Arenimonas</taxon>
    </lineage>
</organism>
<comment type="caution">
    <text evidence="3">The sequence shown here is derived from an EMBL/GenBank/DDBJ whole genome shotgun (WGS) entry which is preliminary data.</text>
</comment>
<protein>
    <recommendedName>
        <fullName evidence="2">Cyanovirin-N domain-containing protein</fullName>
    </recommendedName>
</protein>
<reference evidence="3 4" key="1">
    <citation type="submission" date="2013-09" db="EMBL/GenBank/DDBJ databases">
        <title>Genome sequencing of Arenimonas oryziterrae.</title>
        <authorList>
            <person name="Chen F."/>
            <person name="Wang G."/>
        </authorList>
    </citation>
    <scope>NUCLEOTIDE SEQUENCE [LARGE SCALE GENOMIC DNA]</scope>
    <source>
        <strain evidence="3 4">YC6267</strain>
    </source>
</reference>
<dbReference type="Proteomes" id="UP000029385">
    <property type="component" value="Unassembled WGS sequence"/>
</dbReference>
<keyword evidence="1" id="KW-0732">Signal</keyword>
<dbReference type="InterPro" id="IPR011058">
    <property type="entry name" value="Cyanovirin-N"/>
</dbReference>
<feature type="domain" description="Cyanovirin-N" evidence="2">
    <location>
        <begin position="156"/>
        <end position="271"/>
    </location>
</feature>
<dbReference type="OrthoDB" id="7068122at2"/>
<dbReference type="AlphaFoldDB" id="A0A091AY04"/>
<gene>
    <name evidence="3" type="ORF">N789_07075</name>
</gene>
<dbReference type="SMART" id="SM01111">
    <property type="entry name" value="CVNH"/>
    <property type="match status" value="3"/>
</dbReference>
<feature type="chain" id="PRO_5001868925" description="Cyanovirin-N domain-containing protein" evidence="1">
    <location>
        <begin position="25"/>
        <end position="394"/>
    </location>
</feature>
<dbReference type="SUPFAM" id="SSF51322">
    <property type="entry name" value="Cyanovirin-N"/>
    <property type="match status" value="3"/>
</dbReference>
<dbReference type="EMBL" id="AVCI01000003">
    <property type="protein sequence ID" value="KFN44172.1"/>
    <property type="molecule type" value="Genomic_DNA"/>
</dbReference>
<sequence length="394" mass="42192">MKGFSGFLLFALALLIAAPTPAAAQSLPPGSYLETCRDYRVDGGWSGNYRGTLTAKCADSRGRFKTTSISADCYGEIANQNGRLVCTGYTNNYAPRGSYLLSCYNVQSYGNTLSASCLDQNNYSRRSQINPNSCRNRDIANAGGQLTCSNTAPSGSYQQSCDSAYVSGNTLTARCRDPNNYLRRSSININSCRNRDIANVGGNLTCSGYDNGNGGNIPAGSYQQTCRDASVRGSTLTATCEDANGRDRRTSINVNNCRNRDIGNNNGNLTCTNYGGSVPSGSYQQTCRDAYVSGSTLTATCEDANGRDRRTSINVNNCRNRDIGNNNGNLTCTNYGGGVPSGSYQQTCRDAYVSGSTLTATCQDAGGRERRSSVNVNDCRGRDIGNDNGYLRCR</sequence>
<feature type="signal peptide" evidence="1">
    <location>
        <begin position="1"/>
        <end position="24"/>
    </location>
</feature>
<keyword evidence="4" id="KW-1185">Reference proteome</keyword>
<dbReference type="STRING" id="1121015.GCA_000420545_01867"/>
<dbReference type="Gene3D" id="2.30.60.10">
    <property type="entry name" value="Cyanovirin-N"/>
    <property type="match status" value="6"/>
</dbReference>
<dbReference type="PATRIC" id="fig|1121015.4.peg.905"/>